<reference evidence="2" key="1">
    <citation type="submission" date="2020-05" db="UniProtKB">
        <authorList>
            <consortium name="EnsemblMetazoa"/>
        </authorList>
    </citation>
    <scope>IDENTIFICATION</scope>
    <source>
        <strain evidence="2">TTRI</strain>
    </source>
</reference>
<keyword evidence="3" id="KW-1185">Reference proteome</keyword>
<dbReference type="VEuPathDB" id="VectorBase:GAUT010384"/>
<proteinExistence type="predicted"/>
<dbReference type="EnsemblMetazoa" id="GAUT010384-RA">
    <property type="protein sequence ID" value="GAUT010384-PA"/>
    <property type="gene ID" value="GAUT010384"/>
</dbReference>
<feature type="compositionally biased region" description="Polar residues" evidence="1">
    <location>
        <begin position="1"/>
        <end position="10"/>
    </location>
</feature>
<sequence length="69" mass="7719">MLNKSSSSCSKVDGELIRDNLERTPSEVRLRRGVPSETYTTSPFESPTSTNFDDDSHSTDSYSLLLPYT</sequence>
<name>A0A1A9UNJ9_GLOAU</name>
<feature type="compositionally biased region" description="Polar residues" evidence="1">
    <location>
        <begin position="37"/>
        <end position="51"/>
    </location>
</feature>
<organism evidence="2 3">
    <name type="scientific">Glossina austeni</name>
    <name type="common">Savannah tsetse fly</name>
    <dbReference type="NCBI Taxonomy" id="7395"/>
    <lineage>
        <taxon>Eukaryota</taxon>
        <taxon>Metazoa</taxon>
        <taxon>Ecdysozoa</taxon>
        <taxon>Arthropoda</taxon>
        <taxon>Hexapoda</taxon>
        <taxon>Insecta</taxon>
        <taxon>Pterygota</taxon>
        <taxon>Neoptera</taxon>
        <taxon>Endopterygota</taxon>
        <taxon>Diptera</taxon>
        <taxon>Brachycera</taxon>
        <taxon>Muscomorpha</taxon>
        <taxon>Hippoboscoidea</taxon>
        <taxon>Glossinidae</taxon>
        <taxon>Glossina</taxon>
    </lineage>
</organism>
<evidence type="ECO:0000313" key="2">
    <source>
        <dbReference type="EnsemblMetazoa" id="GAUT010384-PA"/>
    </source>
</evidence>
<protein>
    <submittedName>
        <fullName evidence="2">Uncharacterized protein</fullName>
    </submittedName>
</protein>
<accession>A0A1A9UNJ9</accession>
<evidence type="ECO:0000313" key="3">
    <source>
        <dbReference type="Proteomes" id="UP000078200"/>
    </source>
</evidence>
<dbReference type="Proteomes" id="UP000078200">
    <property type="component" value="Unassembled WGS sequence"/>
</dbReference>
<feature type="region of interest" description="Disordered" evidence="1">
    <location>
        <begin position="1"/>
        <end position="69"/>
    </location>
</feature>
<feature type="compositionally biased region" description="Basic and acidic residues" evidence="1">
    <location>
        <begin position="12"/>
        <end position="30"/>
    </location>
</feature>
<evidence type="ECO:0000256" key="1">
    <source>
        <dbReference type="SAM" id="MobiDB-lite"/>
    </source>
</evidence>
<dbReference type="AlphaFoldDB" id="A0A1A9UNJ9"/>